<dbReference type="Pfam" id="PF05305">
    <property type="entry name" value="DUF732"/>
    <property type="match status" value="1"/>
</dbReference>
<name>A0ABQ4VAE6_9MYCO</name>
<reference evidence="3 4" key="1">
    <citation type="submission" date="2021-08" db="EMBL/GenBank/DDBJ databases">
        <title>Draft genome sequence of Mycolicibacterium sp. NGTWS1702 strain.</title>
        <authorList>
            <person name="Matsumoto M."/>
            <person name="Tang B.C.C."/>
            <person name="Machida Y."/>
            <person name="Matoyama H."/>
            <person name="Kishihara T."/>
            <person name="Sato S."/>
            <person name="Kondo I."/>
            <person name="Sano M."/>
            <person name="Kato G."/>
        </authorList>
    </citation>
    <scope>NUCLEOTIDE SEQUENCE [LARGE SCALE GENOMIC DNA]</scope>
    <source>
        <strain evidence="3 4">NGTWSNA01</strain>
    </source>
</reference>
<organism evidence="3 4">
    <name type="scientific">Mycolicibacterium cyprinidarum</name>
    <dbReference type="NCBI Taxonomy" id="2860311"/>
    <lineage>
        <taxon>Bacteria</taxon>
        <taxon>Bacillati</taxon>
        <taxon>Actinomycetota</taxon>
        <taxon>Actinomycetes</taxon>
        <taxon>Mycobacteriales</taxon>
        <taxon>Mycobacteriaceae</taxon>
        <taxon>Mycolicibacterium</taxon>
    </lineage>
</organism>
<evidence type="ECO:0000256" key="1">
    <source>
        <dbReference type="SAM" id="SignalP"/>
    </source>
</evidence>
<feature type="chain" id="PRO_5046417138" description="DUF732 domain-containing protein" evidence="1">
    <location>
        <begin position="34"/>
        <end position="120"/>
    </location>
</feature>
<dbReference type="EMBL" id="BPRH01004006">
    <property type="protein sequence ID" value="GJF11565.1"/>
    <property type="molecule type" value="Genomic_DNA"/>
</dbReference>
<keyword evidence="4" id="KW-1185">Reference proteome</keyword>
<accession>A0ABQ4VAE6</accession>
<keyword evidence="1" id="KW-0732">Signal</keyword>
<dbReference type="Proteomes" id="UP001060504">
    <property type="component" value="Unassembled WGS sequence"/>
</dbReference>
<gene>
    <name evidence="3" type="ORF">NGTWS1702_38290</name>
</gene>
<feature type="signal peptide" evidence="1">
    <location>
        <begin position="1"/>
        <end position="33"/>
    </location>
</feature>
<evidence type="ECO:0000313" key="3">
    <source>
        <dbReference type="EMBL" id="GJF11565.1"/>
    </source>
</evidence>
<evidence type="ECO:0000313" key="4">
    <source>
        <dbReference type="Proteomes" id="UP001060504"/>
    </source>
</evidence>
<sequence length="120" mass="12472">MNTRHAGLKIIAAGVTASAAMATLFLVSPIAHATEADDQFLSVITNLGLEFATPDEAIEAGNNVCDIVAEGSANNISPPEIRTSIIESLRGEGLEDPTAAQLMWGAVNAYCPQYNAVVGD</sequence>
<evidence type="ECO:0000259" key="2">
    <source>
        <dbReference type="Pfam" id="PF05305"/>
    </source>
</evidence>
<dbReference type="InterPro" id="IPR007969">
    <property type="entry name" value="DUF732"/>
</dbReference>
<protein>
    <recommendedName>
        <fullName evidence="2">DUF732 domain-containing protein</fullName>
    </recommendedName>
</protein>
<comment type="caution">
    <text evidence="3">The sequence shown here is derived from an EMBL/GenBank/DDBJ whole genome shotgun (WGS) entry which is preliminary data.</text>
</comment>
<proteinExistence type="predicted"/>
<feature type="domain" description="DUF732" evidence="2">
    <location>
        <begin position="36"/>
        <end position="113"/>
    </location>
</feature>